<keyword evidence="1" id="KW-0442">Lipid degradation</keyword>
<gene>
    <name evidence="4" type="ORF">BTO32_04485</name>
</gene>
<comment type="pathway">
    <text evidence="1">Phospholipid metabolism; phosphatidylglycerol biosynthesis; phosphatidylglycerol from CDP-diacylglycerol: step 2/2.</text>
</comment>
<feature type="domain" description="YutG/PgpA" evidence="3">
    <location>
        <begin position="29"/>
        <end position="166"/>
    </location>
</feature>
<dbReference type="InterPro" id="IPR026037">
    <property type="entry name" value="PgpA"/>
</dbReference>
<keyword evidence="5" id="KW-1185">Reference proteome</keyword>
<organism evidence="4 5">
    <name type="scientific">Marinobacter lutaoensis</name>
    <dbReference type="NCBI Taxonomy" id="135739"/>
    <lineage>
        <taxon>Bacteria</taxon>
        <taxon>Pseudomonadati</taxon>
        <taxon>Pseudomonadota</taxon>
        <taxon>Gammaproteobacteria</taxon>
        <taxon>Pseudomonadales</taxon>
        <taxon>Marinobacteraceae</taxon>
        <taxon>Marinobacter</taxon>
    </lineage>
</organism>
<dbReference type="OrthoDB" id="9804091at2"/>
<protein>
    <recommendedName>
        <fullName evidence="1">Phosphatidylglycerophosphatase A</fullName>
        <ecNumber evidence="1">3.1.3.27</ecNumber>
    </recommendedName>
    <alternativeName>
        <fullName evidence="1">Phosphatidylglycerolphosphate phosphatase A</fullName>
    </alternativeName>
</protein>
<dbReference type="GO" id="GO:0009395">
    <property type="term" value="P:phospholipid catabolic process"/>
    <property type="evidence" value="ECO:0007669"/>
    <property type="project" value="UniProtKB-KW"/>
</dbReference>
<sequence>MSHEDDFQEPELPQALLPPGFLKDPVHLLAFGLGSGAMARAPGTWGSLAAIPVWYLFAWVPGPVYWGGVLVAFLVGIWLCGRTASDLKVHDHSGIVWDEFVGMWVALGLFPDTIYGVLVAFALFRLFDIVKPWPIGWLDRRLPGGLGIMVDDVLAGVMALVCLLAIDRWLMPVVL</sequence>
<dbReference type="InterPro" id="IPR036681">
    <property type="entry name" value="PgpA-like_sf"/>
</dbReference>
<dbReference type="GO" id="GO:0006655">
    <property type="term" value="P:phosphatidylglycerol biosynthetic process"/>
    <property type="evidence" value="ECO:0007669"/>
    <property type="project" value="UniProtKB-UniPathway"/>
</dbReference>
<dbReference type="GO" id="GO:0005886">
    <property type="term" value="C:plasma membrane"/>
    <property type="evidence" value="ECO:0007669"/>
    <property type="project" value="UniProtKB-SubCell"/>
</dbReference>
<keyword evidence="2" id="KW-1133">Transmembrane helix</keyword>
<dbReference type="AlphaFoldDB" id="A0A1V2DW50"/>
<evidence type="ECO:0000256" key="2">
    <source>
        <dbReference type="SAM" id="Phobius"/>
    </source>
</evidence>
<dbReference type="SUPFAM" id="SSF101307">
    <property type="entry name" value="YutG-like"/>
    <property type="match status" value="1"/>
</dbReference>
<comment type="catalytic activity">
    <reaction evidence="1">
        <text>a 1,2-diacyl-sn-glycero-3-phospho-(1'-sn-glycero-3'-phosphate) + H2O = a 1,2-diacyl-sn-glycero-3-phospho-(1'-sn-glycerol) + phosphate</text>
        <dbReference type="Rhea" id="RHEA:33751"/>
        <dbReference type="ChEBI" id="CHEBI:15377"/>
        <dbReference type="ChEBI" id="CHEBI:43474"/>
        <dbReference type="ChEBI" id="CHEBI:60110"/>
        <dbReference type="ChEBI" id="CHEBI:64716"/>
        <dbReference type="EC" id="3.1.3.27"/>
    </reaction>
</comment>
<keyword evidence="1" id="KW-0997">Cell inner membrane</keyword>
<evidence type="ECO:0000313" key="4">
    <source>
        <dbReference type="EMBL" id="ONF44710.1"/>
    </source>
</evidence>
<feature type="transmembrane region" description="Helical" evidence="2">
    <location>
        <begin position="144"/>
        <end position="166"/>
    </location>
</feature>
<keyword evidence="1" id="KW-1208">Phospholipid metabolism</keyword>
<keyword evidence="1 2" id="KW-0472">Membrane</keyword>
<feature type="transmembrane region" description="Helical" evidence="2">
    <location>
        <begin position="64"/>
        <end position="81"/>
    </location>
</feature>
<evidence type="ECO:0000313" key="5">
    <source>
        <dbReference type="Proteomes" id="UP000189339"/>
    </source>
</evidence>
<dbReference type="EC" id="3.1.3.27" evidence="1"/>
<name>A0A1V2DW50_9GAMM</name>
<dbReference type="Proteomes" id="UP000189339">
    <property type="component" value="Unassembled WGS sequence"/>
</dbReference>
<comment type="caution">
    <text evidence="4">The sequence shown here is derived from an EMBL/GenBank/DDBJ whole genome shotgun (WGS) entry which is preliminary data.</text>
</comment>
<dbReference type="UniPathway" id="UPA00084">
    <property type="reaction ID" value="UER00504"/>
</dbReference>
<feature type="transmembrane region" description="Helical" evidence="2">
    <location>
        <begin position="101"/>
        <end position="124"/>
    </location>
</feature>
<comment type="subcellular location">
    <subcellularLocation>
        <location evidence="1">Cell inner membrane</location>
        <topology evidence="1">Multi-pass membrane protein</topology>
    </subcellularLocation>
</comment>
<keyword evidence="1" id="KW-0378">Hydrolase</keyword>
<dbReference type="STRING" id="135739.BTO32_04485"/>
<comment type="cofactor">
    <cofactor evidence="1">
        <name>Mg(2+)</name>
        <dbReference type="ChEBI" id="CHEBI:18420"/>
    </cofactor>
</comment>
<keyword evidence="1" id="KW-0479">Metal-binding</keyword>
<keyword evidence="1 2" id="KW-0812">Transmembrane</keyword>
<dbReference type="PANTHER" id="PTHR36305">
    <property type="entry name" value="PHOSPHATIDYLGLYCEROPHOSPHATASE A"/>
    <property type="match status" value="1"/>
</dbReference>
<dbReference type="GO" id="GO:0046872">
    <property type="term" value="F:metal ion binding"/>
    <property type="evidence" value="ECO:0007669"/>
    <property type="project" value="UniProtKB-KW"/>
</dbReference>
<keyword evidence="1" id="KW-0460">Magnesium</keyword>
<dbReference type="EMBL" id="MSCW01000003">
    <property type="protein sequence ID" value="ONF44710.1"/>
    <property type="molecule type" value="Genomic_DNA"/>
</dbReference>
<dbReference type="PANTHER" id="PTHR36305:SF1">
    <property type="entry name" value="PHOSPHATIDYLGLYCEROPHOSPHATASE A"/>
    <property type="match status" value="1"/>
</dbReference>
<dbReference type="InterPro" id="IPR007686">
    <property type="entry name" value="YutG/PgpA"/>
</dbReference>
<dbReference type="GO" id="GO:0008962">
    <property type="term" value="F:phosphatidylglycerophosphatase activity"/>
    <property type="evidence" value="ECO:0007669"/>
    <property type="project" value="UniProtKB-EC"/>
</dbReference>
<keyword evidence="1" id="KW-1003">Cell membrane</keyword>
<dbReference type="Pfam" id="PF04608">
    <property type="entry name" value="PgpA"/>
    <property type="match status" value="1"/>
</dbReference>
<proteinExistence type="predicted"/>
<comment type="function">
    <text evidence="1">Lipid phosphatase which dephosphorylates phosphatidylglycerophosphate (PGP) to phosphatidylglycerol (PG).</text>
</comment>
<keyword evidence="1" id="KW-0595">Phospholipid degradation</keyword>
<dbReference type="CDD" id="cd06971">
    <property type="entry name" value="PgpA"/>
    <property type="match status" value="1"/>
</dbReference>
<accession>A0A1V2DW50</accession>
<dbReference type="RefSeq" id="WP_076723260.1">
    <property type="nucleotide sequence ID" value="NZ_JABWTC010000011.1"/>
</dbReference>
<evidence type="ECO:0000259" key="3">
    <source>
        <dbReference type="Pfam" id="PF04608"/>
    </source>
</evidence>
<dbReference type="PIRSF" id="PIRSF006162">
    <property type="entry name" value="PgpA"/>
    <property type="match status" value="1"/>
</dbReference>
<keyword evidence="1" id="KW-0443">Lipid metabolism</keyword>
<evidence type="ECO:0000256" key="1">
    <source>
        <dbReference type="PIRNR" id="PIRNR006162"/>
    </source>
</evidence>
<reference evidence="4 5" key="1">
    <citation type="submission" date="2016-12" db="EMBL/GenBank/DDBJ databases">
        <title>Marinobacter lutaoensis whole genome sequencing.</title>
        <authorList>
            <person name="Verma A."/>
            <person name="Krishnamurthi S."/>
        </authorList>
    </citation>
    <scope>NUCLEOTIDE SEQUENCE [LARGE SCALE GENOMIC DNA]</scope>
    <source>
        <strain evidence="4 5">T5054</strain>
    </source>
</reference>